<protein>
    <submittedName>
        <fullName evidence="1">Uncharacterized protein</fullName>
    </submittedName>
</protein>
<accession>A0A183K6Q3</accession>
<name>A0A183K6Q3_9TREM</name>
<proteinExistence type="predicted"/>
<evidence type="ECO:0000313" key="1">
    <source>
        <dbReference type="WBParaSite" id="SCUD_0001067801-mRNA-1"/>
    </source>
</evidence>
<reference evidence="1" key="1">
    <citation type="submission" date="2016-06" db="UniProtKB">
        <authorList>
            <consortium name="WormBaseParasite"/>
        </authorList>
    </citation>
    <scope>IDENTIFICATION</scope>
</reference>
<organism evidence="1">
    <name type="scientific">Schistosoma curassoni</name>
    <dbReference type="NCBI Taxonomy" id="6186"/>
    <lineage>
        <taxon>Eukaryota</taxon>
        <taxon>Metazoa</taxon>
        <taxon>Spiralia</taxon>
        <taxon>Lophotrochozoa</taxon>
        <taxon>Platyhelminthes</taxon>
        <taxon>Trematoda</taxon>
        <taxon>Digenea</taxon>
        <taxon>Strigeidida</taxon>
        <taxon>Schistosomatoidea</taxon>
        <taxon>Schistosomatidae</taxon>
        <taxon>Schistosoma</taxon>
    </lineage>
</organism>
<dbReference type="WBParaSite" id="SCUD_0001067801-mRNA-1">
    <property type="protein sequence ID" value="SCUD_0001067801-mRNA-1"/>
    <property type="gene ID" value="SCUD_0001067801"/>
</dbReference>
<sequence length="60" mass="7264">MNNMHQMDMFHDNKLNKLVHLVVISPYQLLHNREIYVHEHPIQQQQYDVIILLVNLNICD</sequence>
<dbReference type="AlphaFoldDB" id="A0A183K6Q3"/>